<comment type="caution">
    <text evidence="2">The sequence shown here is derived from an EMBL/GenBank/DDBJ whole genome shotgun (WGS) entry which is preliminary data.</text>
</comment>
<keyword evidence="1" id="KW-0472">Membrane</keyword>
<gene>
    <name evidence="2" type="ORF">UT61_C0052G0003</name>
</gene>
<dbReference type="EMBL" id="LBXL01000052">
    <property type="protein sequence ID" value="KKR28340.1"/>
    <property type="molecule type" value="Genomic_DNA"/>
</dbReference>
<feature type="transmembrane region" description="Helical" evidence="1">
    <location>
        <begin position="39"/>
        <end position="58"/>
    </location>
</feature>
<organism evidence="2 3">
    <name type="scientific">Candidatus Woesebacteria bacterium GW2011_GWA1_39_8</name>
    <dbReference type="NCBI Taxonomy" id="1618552"/>
    <lineage>
        <taxon>Bacteria</taxon>
        <taxon>Candidatus Woeseibacteriota</taxon>
    </lineage>
</organism>
<keyword evidence="1" id="KW-0812">Transmembrane</keyword>
<dbReference type="Proteomes" id="UP000034793">
    <property type="component" value="Unassembled WGS sequence"/>
</dbReference>
<reference evidence="2 3" key="1">
    <citation type="journal article" date="2015" name="Nature">
        <title>rRNA introns, odd ribosomes, and small enigmatic genomes across a large radiation of phyla.</title>
        <authorList>
            <person name="Brown C.T."/>
            <person name="Hug L.A."/>
            <person name="Thomas B.C."/>
            <person name="Sharon I."/>
            <person name="Castelle C.J."/>
            <person name="Singh A."/>
            <person name="Wilkins M.J."/>
            <person name="Williams K.H."/>
            <person name="Banfield J.F."/>
        </authorList>
    </citation>
    <scope>NUCLEOTIDE SEQUENCE [LARGE SCALE GENOMIC DNA]</scope>
</reference>
<feature type="transmembrane region" description="Helical" evidence="1">
    <location>
        <begin position="12"/>
        <end position="33"/>
    </location>
</feature>
<sequence length="131" mass="14114">MNPQQKGLKSATVWLMVGVALFLDGIQILLQFIPLVGQTLGWLIVGVEYGIYIFWFRLHGISFLSMKRAPTLGIGALIETATAGIFPAFTAVVARIAFTSKIKEVAGSGSIGKVVGSIRPRMDSKNTEMAT</sequence>
<accession>A0A0G0S0Z5</accession>
<proteinExistence type="predicted"/>
<dbReference type="AlphaFoldDB" id="A0A0G0S0Z5"/>
<keyword evidence="1" id="KW-1133">Transmembrane helix</keyword>
<evidence type="ECO:0000313" key="2">
    <source>
        <dbReference type="EMBL" id="KKR28340.1"/>
    </source>
</evidence>
<evidence type="ECO:0000256" key="1">
    <source>
        <dbReference type="SAM" id="Phobius"/>
    </source>
</evidence>
<name>A0A0G0S0Z5_9BACT</name>
<evidence type="ECO:0000313" key="3">
    <source>
        <dbReference type="Proteomes" id="UP000034793"/>
    </source>
</evidence>
<protein>
    <submittedName>
        <fullName evidence="2">Uncharacterized protein</fullName>
    </submittedName>
</protein>